<evidence type="ECO:0000313" key="2">
    <source>
        <dbReference type="Proteomes" id="UP000095558"/>
    </source>
</evidence>
<accession>A0A174DK46</accession>
<protein>
    <recommendedName>
        <fullName evidence="3">Zn-dependent protease</fullName>
    </recommendedName>
</protein>
<dbReference type="RefSeq" id="WP_055276444.1">
    <property type="nucleotide sequence ID" value="NZ_CYZV01000018.1"/>
</dbReference>
<dbReference type="InterPro" id="IPR019853">
    <property type="entry name" value="GldB-like"/>
</dbReference>
<dbReference type="Pfam" id="PF25594">
    <property type="entry name" value="GldB_lipo"/>
    <property type="match status" value="1"/>
</dbReference>
<dbReference type="OrthoDB" id="2034629at2"/>
<dbReference type="AlphaFoldDB" id="A0A174DK46"/>
<reference evidence="1 2" key="1">
    <citation type="submission" date="2015-09" db="EMBL/GenBank/DDBJ databases">
        <authorList>
            <consortium name="Pathogen Informatics"/>
        </authorList>
    </citation>
    <scope>NUCLEOTIDE SEQUENCE [LARGE SCALE GENOMIC DNA]</scope>
    <source>
        <strain evidence="1 2">2789STDY5834855</strain>
    </source>
</reference>
<sequence length="301" mass="35725">MNVRIINLEKELINLKNMKNILSNDELLEFCINNKEFLNAYVEAMEFKEGFKDFSLSLYNSMIKYPNILNEIDNVVSNMIIDKKDIEDKLSFLSELSNYNKNLDIIMFYGGFNDGICTYGDNIYYGMEWFINPDNIKMKNDEILYNYLKQYSINPKDIIYNTVIHEFIHICSSEIKDKSNCIWHLIEEGRAAYITNQLDKRDDLGLLMNKEDLKWCKENEKYLFNEMFNAISKNDENKYLDFISSRKDICGVSRTGYFIGYKLIETYMNTLDKLNEKEKIKKLLCADETEVYFKILRNMCL</sequence>
<proteinExistence type="predicted"/>
<dbReference type="EMBL" id="CYZV01000018">
    <property type="protein sequence ID" value="CUO24270.1"/>
    <property type="molecule type" value="Genomic_DNA"/>
</dbReference>
<name>A0A174DK46_9CLOT</name>
<evidence type="ECO:0008006" key="3">
    <source>
        <dbReference type="Google" id="ProtNLM"/>
    </source>
</evidence>
<organism evidence="1 2">
    <name type="scientific">Clostridium disporicum</name>
    <dbReference type="NCBI Taxonomy" id="84024"/>
    <lineage>
        <taxon>Bacteria</taxon>
        <taxon>Bacillati</taxon>
        <taxon>Bacillota</taxon>
        <taxon>Clostridia</taxon>
        <taxon>Eubacteriales</taxon>
        <taxon>Clostridiaceae</taxon>
        <taxon>Clostridium</taxon>
    </lineage>
</organism>
<dbReference type="Proteomes" id="UP000095558">
    <property type="component" value="Unassembled WGS sequence"/>
</dbReference>
<gene>
    <name evidence="1" type="ORF">ERS852470_01802</name>
</gene>
<evidence type="ECO:0000313" key="1">
    <source>
        <dbReference type="EMBL" id="CUO24270.1"/>
    </source>
</evidence>